<dbReference type="AlphaFoldDB" id="A0A9W6M831"/>
<sequence>MTGIVIAGVAHSHVDYATAELRARQDLSLLGVFDADRDAAARIAEPFGAPVAESLDALLALGPEIVVCAGVYSERAATVIAALESGADVLCDKPLCIALDELDQIVAACRRTGRHVALMLEKRTYPETLALQAALRSGEIGRPVAFSSWAPHKLLRDVRAPWFLDPARYGGILADLLVHDVDIALQVTGATRGTVRGWLGPQIDTGFHLQGGATVSFGDIGGPVLSAEVDWLTPAGSEIHGDYRMRVVGTEGTAELYWGRGRCELTTATQARHDVALDAGRRPAEDALDALLAGGERAAEATSDAILATRIALLAEQSARSGGIELTWEHTA</sequence>
<feature type="domain" description="Gfo/Idh/MocA-like oxidoreductase N-terminal" evidence="3">
    <location>
        <begin position="4"/>
        <end position="117"/>
    </location>
</feature>
<evidence type="ECO:0000259" key="4">
    <source>
        <dbReference type="Pfam" id="PF22725"/>
    </source>
</evidence>
<reference evidence="5" key="2">
    <citation type="submission" date="2023-01" db="EMBL/GenBank/DDBJ databases">
        <authorList>
            <person name="Sun Q."/>
            <person name="Evtushenko L."/>
        </authorList>
    </citation>
    <scope>NUCLEOTIDE SEQUENCE</scope>
    <source>
        <strain evidence="5">VKM Ac-1958</strain>
    </source>
</reference>
<name>A0A9W6M831_9MICO</name>
<evidence type="ECO:0000313" key="5">
    <source>
        <dbReference type="EMBL" id="GLK01103.1"/>
    </source>
</evidence>
<reference evidence="5" key="1">
    <citation type="journal article" date="2014" name="Int. J. Syst. Evol. Microbiol.">
        <title>Complete genome sequence of Corynebacterium casei LMG S-19264T (=DSM 44701T), isolated from a smear-ripened cheese.</title>
        <authorList>
            <consortium name="US DOE Joint Genome Institute (JGI-PGF)"/>
            <person name="Walter F."/>
            <person name="Albersmeier A."/>
            <person name="Kalinowski J."/>
            <person name="Ruckert C."/>
        </authorList>
    </citation>
    <scope>NUCLEOTIDE SEQUENCE</scope>
    <source>
        <strain evidence="5">VKM Ac-1958</strain>
    </source>
</reference>
<dbReference type="InterPro" id="IPR000683">
    <property type="entry name" value="Gfo/Idh/MocA-like_OxRdtase_N"/>
</dbReference>
<evidence type="ECO:0008006" key="7">
    <source>
        <dbReference type="Google" id="ProtNLM"/>
    </source>
</evidence>
<dbReference type="PANTHER" id="PTHR43818:SF11">
    <property type="entry name" value="BCDNA.GH03377"/>
    <property type="match status" value="1"/>
</dbReference>
<evidence type="ECO:0000313" key="6">
    <source>
        <dbReference type="Proteomes" id="UP001142325"/>
    </source>
</evidence>
<keyword evidence="1" id="KW-0560">Oxidoreductase</keyword>
<dbReference type="GO" id="GO:0000166">
    <property type="term" value="F:nucleotide binding"/>
    <property type="evidence" value="ECO:0007669"/>
    <property type="project" value="InterPro"/>
</dbReference>
<dbReference type="InterPro" id="IPR050463">
    <property type="entry name" value="Gfo/Idh/MocA_oxidrdct_glycsds"/>
</dbReference>
<dbReference type="InterPro" id="IPR036291">
    <property type="entry name" value="NAD(P)-bd_dom_sf"/>
</dbReference>
<evidence type="ECO:0000259" key="3">
    <source>
        <dbReference type="Pfam" id="PF01408"/>
    </source>
</evidence>
<dbReference type="SUPFAM" id="SSF55347">
    <property type="entry name" value="Glyceraldehyde-3-phosphate dehydrogenase-like, C-terminal domain"/>
    <property type="match status" value="1"/>
</dbReference>
<dbReference type="Pfam" id="PF01408">
    <property type="entry name" value="GFO_IDH_MocA"/>
    <property type="match status" value="1"/>
</dbReference>
<accession>A0A9W6M831</accession>
<dbReference type="EMBL" id="BSET01000001">
    <property type="protein sequence ID" value="GLK01103.1"/>
    <property type="molecule type" value="Genomic_DNA"/>
</dbReference>
<dbReference type="Gene3D" id="3.40.50.720">
    <property type="entry name" value="NAD(P)-binding Rossmann-like Domain"/>
    <property type="match status" value="1"/>
</dbReference>
<comment type="caution">
    <text evidence="5">The sequence shown here is derived from an EMBL/GenBank/DDBJ whole genome shotgun (WGS) entry which is preliminary data.</text>
</comment>
<feature type="domain" description="GFO/IDH/MocA-like oxidoreductase" evidence="4">
    <location>
        <begin position="129"/>
        <end position="255"/>
    </location>
</feature>
<dbReference type="Gene3D" id="3.30.360.10">
    <property type="entry name" value="Dihydrodipicolinate Reductase, domain 2"/>
    <property type="match status" value="1"/>
</dbReference>
<evidence type="ECO:0000256" key="1">
    <source>
        <dbReference type="ARBA" id="ARBA00023002"/>
    </source>
</evidence>
<dbReference type="GO" id="GO:0016491">
    <property type="term" value="F:oxidoreductase activity"/>
    <property type="evidence" value="ECO:0007669"/>
    <property type="project" value="UniProtKB-KW"/>
</dbReference>
<dbReference type="PANTHER" id="PTHR43818">
    <property type="entry name" value="BCDNA.GH03377"/>
    <property type="match status" value="1"/>
</dbReference>
<proteinExistence type="predicted"/>
<dbReference type="Pfam" id="PF22725">
    <property type="entry name" value="GFO_IDH_MocA_C3"/>
    <property type="match status" value="1"/>
</dbReference>
<keyword evidence="2" id="KW-0520">NAD</keyword>
<protein>
    <recommendedName>
        <fullName evidence="7">Dehydrogenase</fullName>
    </recommendedName>
</protein>
<evidence type="ECO:0000256" key="2">
    <source>
        <dbReference type="ARBA" id="ARBA00023027"/>
    </source>
</evidence>
<gene>
    <name evidence="5" type="ORF">GCM10017596_08180</name>
</gene>
<organism evidence="5 6">
    <name type="scientific">Microbacterium keratanolyticum</name>
    <dbReference type="NCBI Taxonomy" id="67574"/>
    <lineage>
        <taxon>Bacteria</taxon>
        <taxon>Bacillati</taxon>
        <taxon>Actinomycetota</taxon>
        <taxon>Actinomycetes</taxon>
        <taxon>Micrococcales</taxon>
        <taxon>Microbacteriaceae</taxon>
        <taxon>Microbacterium</taxon>
    </lineage>
</organism>
<keyword evidence="6" id="KW-1185">Reference proteome</keyword>
<dbReference type="SUPFAM" id="SSF51735">
    <property type="entry name" value="NAD(P)-binding Rossmann-fold domains"/>
    <property type="match status" value="1"/>
</dbReference>
<dbReference type="InterPro" id="IPR055170">
    <property type="entry name" value="GFO_IDH_MocA-like_dom"/>
</dbReference>
<dbReference type="Proteomes" id="UP001142325">
    <property type="component" value="Unassembled WGS sequence"/>
</dbReference>
<dbReference type="RefSeq" id="WP_204938760.1">
    <property type="nucleotide sequence ID" value="NZ_BAAAUM010000001.1"/>
</dbReference>